<evidence type="ECO:0000256" key="1">
    <source>
        <dbReference type="SAM" id="MobiDB-lite"/>
    </source>
</evidence>
<organism evidence="3 4">
    <name type="scientific">Desmophyllum pertusum</name>
    <dbReference type="NCBI Taxonomy" id="174260"/>
    <lineage>
        <taxon>Eukaryota</taxon>
        <taxon>Metazoa</taxon>
        <taxon>Cnidaria</taxon>
        <taxon>Anthozoa</taxon>
        <taxon>Hexacorallia</taxon>
        <taxon>Scleractinia</taxon>
        <taxon>Caryophylliina</taxon>
        <taxon>Caryophylliidae</taxon>
        <taxon>Desmophyllum</taxon>
    </lineage>
</organism>
<proteinExistence type="predicted"/>
<dbReference type="EMBL" id="MU825898">
    <property type="protein sequence ID" value="KAJ7383504.1"/>
    <property type="molecule type" value="Genomic_DNA"/>
</dbReference>
<gene>
    <name evidence="3" type="ORF">OS493_027669</name>
</gene>
<keyword evidence="2" id="KW-0732">Signal</keyword>
<evidence type="ECO:0000313" key="4">
    <source>
        <dbReference type="Proteomes" id="UP001163046"/>
    </source>
</evidence>
<feature type="chain" id="PRO_5040952717" evidence="2">
    <location>
        <begin position="20"/>
        <end position="89"/>
    </location>
</feature>
<reference evidence="3" key="1">
    <citation type="submission" date="2023-01" db="EMBL/GenBank/DDBJ databases">
        <title>Genome assembly of the deep-sea coral Lophelia pertusa.</title>
        <authorList>
            <person name="Herrera S."/>
            <person name="Cordes E."/>
        </authorList>
    </citation>
    <scope>NUCLEOTIDE SEQUENCE</scope>
    <source>
        <strain evidence="3">USNM1676648</strain>
        <tissue evidence="3">Polyp</tissue>
    </source>
</reference>
<keyword evidence="4" id="KW-1185">Reference proteome</keyword>
<sequence>MKLAFLLLVAFLLLSVTDGRSIMSATEKFLQGESERKSEIWQPLIGLRGLPSTEDSRGANFESSGVETGTGDKAGEPLETGSSAGISPI</sequence>
<accession>A0A9X0D3H9</accession>
<feature type="signal peptide" evidence="2">
    <location>
        <begin position="1"/>
        <end position="19"/>
    </location>
</feature>
<evidence type="ECO:0000313" key="3">
    <source>
        <dbReference type="EMBL" id="KAJ7383504.1"/>
    </source>
</evidence>
<feature type="compositionally biased region" description="Polar residues" evidence="1">
    <location>
        <begin position="80"/>
        <end position="89"/>
    </location>
</feature>
<evidence type="ECO:0000256" key="2">
    <source>
        <dbReference type="SAM" id="SignalP"/>
    </source>
</evidence>
<feature type="region of interest" description="Disordered" evidence="1">
    <location>
        <begin position="49"/>
        <end position="89"/>
    </location>
</feature>
<protein>
    <submittedName>
        <fullName evidence="3">Uncharacterized protein</fullName>
    </submittedName>
</protein>
<dbReference type="AlphaFoldDB" id="A0A9X0D3H9"/>
<name>A0A9X0D3H9_9CNID</name>
<dbReference type="Proteomes" id="UP001163046">
    <property type="component" value="Unassembled WGS sequence"/>
</dbReference>
<comment type="caution">
    <text evidence="3">The sequence shown here is derived from an EMBL/GenBank/DDBJ whole genome shotgun (WGS) entry which is preliminary data.</text>
</comment>